<evidence type="ECO:0000259" key="3">
    <source>
        <dbReference type="Pfam" id="PF00787"/>
    </source>
</evidence>
<proteinExistence type="predicted"/>
<dbReference type="InterPro" id="IPR001683">
    <property type="entry name" value="PX_dom"/>
</dbReference>
<dbReference type="GeneID" id="9049554"/>
<organism evidence="5">
    <name type="scientific">Perkinsus marinus (strain ATCC 50983 / TXsc)</name>
    <dbReference type="NCBI Taxonomy" id="423536"/>
    <lineage>
        <taxon>Eukaryota</taxon>
        <taxon>Sar</taxon>
        <taxon>Alveolata</taxon>
        <taxon>Perkinsozoa</taxon>
        <taxon>Perkinsea</taxon>
        <taxon>Perkinsida</taxon>
        <taxon>Perkinsidae</taxon>
        <taxon>Perkinsus</taxon>
    </lineage>
</organism>
<keyword evidence="2" id="KW-0812">Transmembrane</keyword>
<dbReference type="InParanoid" id="C5K957"/>
<dbReference type="SUPFAM" id="SSF64268">
    <property type="entry name" value="PX domain"/>
    <property type="match status" value="1"/>
</dbReference>
<dbReference type="RefSeq" id="XP_002787190.1">
    <property type="nucleotide sequence ID" value="XM_002787144.1"/>
</dbReference>
<dbReference type="OMA" id="HNMERAD"/>
<keyword evidence="2" id="KW-0472">Membrane</keyword>
<evidence type="ECO:0000313" key="4">
    <source>
        <dbReference type="EMBL" id="EER18986.1"/>
    </source>
</evidence>
<feature type="domain" description="PX" evidence="3">
    <location>
        <begin position="217"/>
        <end position="291"/>
    </location>
</feature>
<dbReference type="InterPro" id="IPR036871">
    <property type="entry name" value="PX_dom_sf"/>
</dbReference>
<keyword evidence="1" id="KW-0175">Coiled coil</keyword>
<keyword evidence="5" id="KW-1185">Reference proteome</keyword>
<dbReference type="Proteomes" id="UP000007800">
    <property type="component" value="Unassembled WGS sequence"/>
</dbReference>
<gene>
    <name evidence="4" type="ORF">Pmar_PMAR019418</name>
</gene>
<keyword evidence="2" id="KW-1133">Transmembrane helix</keyword>
<sequence length="545" mass="60938">MVLILIALCFQLSICTYVFSLGIGIAAWVWLDEAQGYQTLTELNWYLLIPVLLLFAGLISCPVITIVLISWLAPTLHIWTCGKDGCNTSNQVHAQQAVNSVTGALFIGSVCYSFFHFLADVMLSCIDTIFFCFAIEADADVYQGRFEHSVYMVLKDDMKDGREVPMYKTDARPLEEYDENGDMRSWSVSFSNPKNQATFRKKYVWTLMVIDPAGVEYSSRKSYGDCKLLRRELARSFPAAFLPPLADKTTYCAMGKTKADSESMVLSKFIQRCTQRSNIGRSQVFLTFLRHDGHQWEQAAKKEFATRGVTQLCRQYRDSFPDRELPEFDPERDIARNEGVEDRLGAARAFLKEHSAALKKLLRNMERADAKLKAATKALADAASESEEIKDNQGRRVDLLTTPVGAGVVNRHPDTFNRVGLSAALMGCKGEPGLLGADTHLGMLIQGVQDELADCRAMEASLVQIEDLRRTARKLEGKLNSQKGKTNTKLPVEALQLEAASALDFEWIAKCNAAVYEVPEFIQRKVLLPGTRCRLRILSSSSSRG</sequence>
<feature type="coiled-coil region" evidence="1">
    <location>
        <begin position="351"/>
        <end position="392"/>
    </location>
</feature>
<dbReference type="GO" id="GO:0035091">
    <property type="term" value="F:phosphatidylinositol binding"/>
    <property type="evidence" value="ECO:0007669"/>
    <property type="project" value="InterPro"/>
</dbReference>
<dbReference type="Pfam" id="PF00787">
    <property type="entry name" value="PX"/>
    <property type="match status" value="1"/>
</dbReference>
<protein>
    <recommendedName>
        <fullName evidence="3">PX domain-containing protein</fullName>
    </recommendedName>
</protein>
<feature type="transmembrane region" description="Helical" evidence="2">
    <location>
        <begin position="44"/>
        <end position="73"/>
    </location>
</feature>
<accession>C5K957</accession>
<evidence type="ECO:0000256" key="2">
    <source>
        <dbReference type="SAM" id="Phobius"/>
    </source>
</evidence>
<dbReference type="AlphaFoldDB" id="C5K957"/>
<name>C5K957_PERM5</name>
<evidence type="ECO:0000256" key="1">
    <source>
        <dbReference type="SAM" id="Coils"/>
    </source>
</evidence>
<evidence type="ECO:0000313" key="5">
    <source>
        <dbReference type="Proteomes" id="UP000007800"/>
    </source>
</evidence>
<feature type="coiled-coil region" evidence="1">
    <location>
        <begin position="458"/>
        <end position="485"/>
    </location>
</feature>
<reference evidence="4 5" key="1">
    <citation type="submission" date="2008-07" db="EMBL/GenBank/DDBJ databases">
        <authorList>
            <person name="El-Sayed N."/>
            <person name="Caler E."/>
            <person name="Inman J."/>
            <person name="Amedeo P."/>
            <person name="Hass B."/>
            <person name="Wortman J."/>
        </authorList>
    </citation>
    <scope>NUCLEOTIDE SEQUENCE [LARGE SCALE GENOMIC DNA]</scope>
    <source>
        <strain evidence="5">ATCC 50983 / TXsc</strain>
    </source>
</reference>
<dbReference type="OrthoDB" id="205639at2759"/>
<dbReference type="EMBL" id="GG671397">
    <property type="protein sequence ID" value="EER18986.1"/>
    <property type="molecule type" value="Genomic_DNA"/>
</dbReference>
<dbReference type="Gene3D" id="3.30.1520.10">
    <property type="entry name" value="Phox-like domain"/>
    <property type="match status" value="1"/>
</dbReference>